<feature type="domain" description="YqgF/RNase H-like" evidence="6">
    <location>
        <begin position="17"/>
        <end position="124"/>
    </location>
</feature>
<keyword evidence="4 5" id="KW-0378">Hydrolase</keyword>
<dbReference type="InterPro" id="IPR037027">
    <property type="entry name" value="YqgF/RNaseH-like_dom_sf"/>
</dbReference>
<dbReference type="GO" id="GO:0016788">
    <property type="term" value="F:hydrolase activity, acting on ester bonds"/>
    <property type="evidence" value="ECO:0007669"/>
    <property type="project" value="UniProtKB-UniRule"/>
</dbReference>
<dbReference type="InterPro" id="IPR012337">
    <property type="entry name" value="RNaseH-like_sf"/>
</dbReference>
<dbReference type="EMBL" id="VXPY01000106">
    <property type="protein sequence ID" value="MYD91650.1"/>
    <property type="molecule type" value="Genomic_DNA"/>
</dbReference>
<name>A0A6B1DUZ9_9CHLR</name>
<dbReference type="SUPFAM" id="SSF53098">
    <property type="entry name" value="Ribonuclease H-like"/>
    <property type="match status" value="1"/>
</dbReference>
<evidence type="ECO:0000256" key="2">
    <source>
        <dbReference type="ARBA" id="ARBA00022517"/>
    </source>
</evidence>
<comment type="caution">
    <text evidence="7">The sequence shown here is derived from an EMBL/GenBank/DDBJ whole genome shotgun (WGS) entry which is preliminary data.</text>
</comment>
<dbReference type="SMART" id="SM00732">
    <property type="entry name" value="YqgFc"/>
    <property type="match status" value="1"/>
</dbReference>
<dbReference type="InterPro" id="IPR005227">
    <property type="entry name" value="YqgF"/>
</dbReference>
<accession>A0A6B1DUZ9</accession>
<sequence length="166" mass="18867">MAGYRGYGQLMTPELKPRLMAVDVGLTKIGIALNDSLWLGTTPLEVLTRTSRKADFAHLCRLLDRYEVASVICGLPISDHGDGETDRTAYIREWARRWMQAQRHWLEQARPVIFWDERWTTAAAKIAQREAGCRGPEDAVAAALILEAYMRARERSDPRGWGRIDP</sequence>
<comment type="subcellular location">
    <subcellularLocation>
        <location evidence="5">Cytoplasm</location>
    </subcellularLocation>
</comment>
<evidence type="ECO:0000256" key="4">
    <source>
        <dbReference type="ARBA" id="ARBA00022801"/>
    </source>
</evidence>
<dbReference type="Pfam" id="PF03652">
    <property type="entry name" value="RuvX"/>
    <property type="match status" value="1"/>
</dbReference>
<dbReference type="GO" id="GO:0005829">
    <property type="term" value="C:cytosol"/>
    <property type="evidence" value="ECO:0007669"/>
    <property type="project" value="TreeGrafter"/>
</dbReference>
<dbReference type="GO" id="GO:0004518">
    <property type="term" value="F:nuclease activity"/>
    <property type="evidence" value="ECO:0007669"/>
    <property type="project" value="UniProtKB-KW"/>
</dbReference>
<dbReference type="AlphaFoldDB" id="A0A6B1DUZ9"/>
<keyword evidence="1 5" id="KW-0963">Cytoplasm</keyword>
<keyword evidence="3 5" id="KW-0540">Nuclease</keyword>
<dbReference type="NCBIfam" id="TIGR00250">
    <property type="entry name" value="RNAse_H_YqgF"/>
    <property type="match status" value="1"/>
</dbReference>
<dbReference type="GO" id="GO:0000967">
    <property type="term" value="P:rRNA 5'-end processing"/>
    <property type="evidence" value="ECO:0007669"/>
    <property type="project" value="UniProtKB-UniRule"/>
</dbReference>
<evidence type="ECO:0000259" key="6">
    <source>
        <dbReference type="SMART" id="SM00732"/>
    </source>
</evidence>
<dbReference type="CDD" id="cd16964">
    <property type="entry name" value="YqgF"/>
    <property type="match status" value="1"/>
</dbReference>
<gene>
    <name evidence="7" type="primary">ruvX</name>
    <name evidence="7" type="ORF">F4Y08_15180</name>
</gene>
<evidence type="ECO:0000256" key="3">
    <source>
        <dbReference type="ARBA" id="ARBA00022722"/>
    </source>
</evidence>
<dbReference type="PANTHER" id="PTHR33317">
    <property type="entry name" value="POLYNUCLEOTIDYL TRANSFERASE, RIBONUCLEASE H-LIKE SUPERFAMILY PROTEIN"/>
    <property type="match status" value="1"/>
</dbReference>
<reference evidence="7" key="1">
    <citation type="submission" date="2019-09" db="EMBL/GenBank/DDBJ databases">
        <title>Characterisation of the sponge microbiome using genome-centric metagenomics.</title>
        <authorList>
            <person name="Engelberts J.P."/>
            <person name="Robbins S.J."/>
            <person name="De Goeij J.M."/>
            <person name="Aranda M."/>
            <person name="Bell S.C."/>
            <person name="Webster N.S."/>
        </authorList>
    </citation>
    <scope>NUCLEOTIDE SEQUENCE</scope>
    <source>
        <strain evidence="7">SB0662_bin_9</strain>
    </source>
</reference>
<dbReference type="HAMAP" id="MF_00651">
    <property type="entry name" value="Nuclease_YqgF"/>
    <property type="match status" value="1"/>
</dbReference>
<proteinExistence type="inferred from homology"/>
<keyword evidence="2 5" id="KW-0690">Ribosome biogenesis</keyword>
<comment type="function">
    <text evidence="5">Could be a nuclease involved in processing of the 5'-end of pre-16S rRNA.</text>
</comment>
<evidence type="ECO:0000313" key="7">
    <source>
        <dbReference type="EMBL" id="MYD91650.1"/>
    </source>
</evidence>
<protein>
    <recommendedName>
        <fullName evidence="5">Putative pre-16S rRNA nuclease</fullName>
        <ecNumber evidence="5">3.1.-.-</ecNumber>
    </recommendedName>
</protein>
<dbReference type="Gene3D" id="3.30.420.140">
    <property type="entry name" value="YqgF/RNase H-like domain"/>
    <property type="match status" value="1"/>
</dbReference>
<dbReference type="PANTHER" id="PTHR33317:SF4">
    <property type="entry name" value="POLYNUCLEOTIDYL TRANSFERASE, RIBONUCLEASE H-LIKE SUPERFAMILY PROTEIN"/>
    <property type="match status" value="1"/>
</dbReference>
<evidence type="ECO:0000256" key="5">
    <source>
        <dbReference type="HAMAP-Rule" id="MF_00651"/>
    </source>
</evidence>
<dbReference type="InterPro" id="IPR006641">
    <property type="entry name" value="YqgF/RNaseH-like_dom"/>
</dbReference>
<dbReference type="EC" id="3.1.-.-" evidence="5"/>
<comment type="similarity">
    <text evidence="5">Belongs to the YqgF HJR family.</text>
</comment>
<evidence type="ECO:0000256" key="1">
    <source>
        <dbReference type="ARBA" id="ARBA00022490"/>
    </source>
</evidence>
<organism evidence="7">
    <name type="scientific">Caldilineaceae bacterium SB0662_bin_9</name>
    <dbReference type="NCBI Taxonomy" id="2605258"/>
    <lineage>
        <taxon>Bacteria</taxon>
        <taxon>Bacillati</taxon>
        <taxon>Chloroflexota</taxon>
        <taxon>Caldilineae</taxon>
        <taxon>Caldilineales</taxon>
        <taxon>Caldilineaceae</taxon>
    </lineage>
</organism>